<organism evidence="2 3">
    <name type="scientific">Sphingomonas qomolangmaensis</name>
    <dbReference type="NCBI Taxonomy" id="2918765"/>
    <lineage>
        <taxon>Bacteria</taxon>
        <taxon>Pseudomonadati</taxon>
        <taxon>Pseudomonadota</taxon>
        <taxon>Alphaproteobacteria</taxon>
        <taxon>Sphingomonadales</taxon>
        <taxon>Sphingomonadaceae</taxon>
        <taxon>Sphingomonas</taxon>
    </lineage>
</organism>
<dbReference type="Proteomes" id="UP001058533">
    <property type="component" value="Chromosome"/>
</dbReference>
<keyword evidence="1" id="KW-0472">Membrane</keyword>
<accession>A0ABY5LBS0</accession>
<feature type="transmembrane region" description="Helical" evidence="1">
    <location>
        <begin position="41"/>
        <end position="65"/>
    </location>
</feature>
<dbReference type="EMBL" id="CP101740">
    <property type="protein sequence ID" value="UUL83857.1"/>
    <property type="molecule type" value="Genomic_DNA"/>
</dbReference>
<feature type="transmembrane region" description="Helical" evidence="1">
    <location>
        <begin position="12"/>
        <end position="35"/>
    </location>
</feature>
<name>A0ABY5LBS0_9SPHN</name>
<sequence length="142" mass="15310">MRPVSIVRFEQAYLAALLLGVLNILLSWDMLSAAYSADPNAAVLGTGFLIGSLAVSYGISLLLWFLTARKASSIAKWFLVVLFAFGVLSLLYSLAMGSWEGGMTGLFGVVGLLLQAVAVYFLFQPDARAWFATDDIAEGTFE</sequence>
<evidence type="ECO:0000313" key="3">
    <source>
        <dbReference type="Proteomes" id="UP001058533"/>
    </source>
</evidence>
<evidence type="ECO:0000313" key="2">
    <source>
        <dbReference type="EMBL" id="UUL83857.1"/>
    </source>
</evidence>
<dbReference type="RefSeq" id="WP_256507693.1">
    <property type="nucleotide sequence ID" value="NZ_CP101740.1"/>
</dbReference>
<gene>
    <name evidence="2" type="ORF">NMP03_06595</name>
</gene>
<keyword evidence="3" id="KW-1185">Reference proteome</keyword>
<proteinExistence type="predicted"/>
<evidence type="ECO:0000256" key="1">
    <source>
        <dbReference type="SAM" id="Phobius"/>
    </source>
</evidence>
<feature type="transmembrane region" description="Helical" evidence="1">
    <location>
        <begin position="101"/>
        <end position="123"/>
    </location>
</feature>
<protein>
    <submittedName>
        <fullName evidence="2">Uncharacterized protein</fullName>
    </submittedName>
</protein>
<keyword evidence="1" id="KW-0812">Transmembrane</keyword>
<reference evidence="2" key="1">
    <citation type="submission" date="2022-07" db="EMBL/GenBank/DDBJ databases">
        <title>Sphingomonas sp. nov., a novel bacterium isolated from the north slope of the Mount Everest.</title>
        <authorList>
            <person name="Cui X."/>
            <person name="Liu Y."/>
        </authorList>
    </citation>
    <scope>NUCLEOTIDE SEQUENCE</scope>
    <source>
        <strain evidence="2">S5-59</strain>
    </source>
</reference>
<feature type="transmembrane region" description="Helical" evidence="1">
    <location>
        <begin position="77"/>
        <end position="95"/>
    </location>
</feature>
<keyword evidence="1" id="KW-1133">Transmembrane helix</keyword>